<dbReference type="EMBL" id="VBWP01000010">
    <property type="protein sequence ID" value="TLG71794.1"/>
    <property type="molecule type" value="Genomic_DNA"/>
</dbReference>
<dbReference type="Proteomes" id="UP000306912">
    <property type="component" value="Unassembled WGS sequence"/>
</dbReference>
<dbReference type="SUPFAM" id="SSF81301">
    <property type="entry name" value="Nucleotidyltransferase"/>
    <property type="match status" value="1"/>
</dbReference>
<comment type="caution">
    <text evidence="1">The sequence shown here is derived from an EMBL/GenBank/DDBJ whole genome shotgun (WGS) entry which is preliminary data.</text>
</comment>
<dbReference type="InterPro" id="IPR043519">
    <property type="entry name" value="NT_sf"/>
</dbReference>
<gene>
    <name evidence="1" type="ORF">FEZ08_10320</name>
</gene>
<organism evidence="1 2">
    <name type="scientific">Culicoidibacter larvae</name>
    <dbReference type="NCBI Taxonomy" id="2579976"/>
    <lineage>
        <taxon>Bacteria</taxon>
        <taxon>Bacillati</taxon>
        <taxon>Bacillota</taxon>
        <taxon>Culicoidibacteria</taxon>
        <taxon>Culicoidibacterales</taxon>
        <taxon>Culicoidibacteraceae</taxon>
        <taxon>Culicoidibacter</taxon>
    </lineage>
</organism>
<protein>
    <recommendedName>
        <fullName evidence="3">DUF4111 domain-containing protein</fullName>
    </recommendedName>
</protein>
<dbReference type="AlphaFoldDB" id="A0A5R8Q887"/>
<dbReference type="InParanoid" id="A0A5R8Q887"/>
<proteinExistence type="predicted"/>
<dbReference type="RefSeq" id="WP_138192076.1">
    <property type="nucleotide sequence ID" value="NZ_VBWP01000010.1"/>
</dbReference>
<evidence type="ECO:0008006" key="3">
    <source>
        <dbReference type="Google" id="ProtNLM"/>
    </source>
</evidence>
<reference evidence="1 2" key="1">
    <citation type="submission" date="2019-05" db="EMBL/GenBank/DDBJ databases">
        <title>Culicoidintestinum kansasii gen. nov., sp. nov. from the gastrointestinal tract of the biting midge, Culicoides sonorensis.</title>
        <authorList>
            <person name="Neupane S."/>
            <person name="Ghosh A."/>
            <person name="Gunther S."/>
            <person name="Martin K."/>
            <person name="Zurek L."/>
        </authorList>
    </citation>
    <scope>NUCLEOTIDE SEQUENCE [LARGE SCALE GENOMIC DNA]</scope>
    <source>
        <strain evidence="1 2">CS-1</strain>
    </source>
</reference>
<keyword evidence="2" id="KW-1185">Reference proteome</keyword>
<evidence type="ECO:0000313" key="1">
    <source>
        <dbReference type="EMBL" id="TLG71794.1"/>
    </source>
</evidence>
<sequence>MMTKPMLKSMENFLTFFTGVHQQHLGDNLGCVALYGSIANSAYIDGVSDIDFVVFTKVALSDADMKQLYAALQEHPFYRKLDGMYLLAADAGKMNEALVRYYYLDRGQLEFGYWDVNAVTWWSLVHGGIVLFGTLPDIEISWEQVIKTMQYNIDKYWLPKVNKPWNFYSDEDFEFAMATVCRIYVTIREARIVPKVEAMQIVAKLHPQYAALISQAIALREQTIKPRNYYSRVMRMREAMVVLKKIIGDCQNLLAEQV</sequence>
<dbReference type="OrthoDB" id="1933376at2"/>
<dbReference type="GO" id="GO:0016740">
    <property type="term" value="F:transferase activity"/>
    <property type="evidence" value="ECO:0007669"/>
    <property type="project" value="UniProtKB-KW"/>
</dbReference>
<name>A0A5R8Q887_9FIRM</name>
<accession>A0A5R8Q887</accession>
<evidence type="ECO:0000313" key="2">
    <source>
        <dbReference type="Proteomes" id="UP000306912"/>
    </source>
</evidence>